<keyword evidence="4" id="KW-0347">Helicase</keyword>
<dbReference type="SMART" id="SM00490">
    <property type="entry name" value="HELICc"/>
    <property type="match status" value="1"/>
</dbReference>
<dbReference type="InterPro" id="IPR014001">
    <property type="entry name" value="Helicase_ATP-bd"/>
</dbReference>
<feature type="domain" description="Helicase C-terminal" evidence="3">
    <location>
        <begin position="511"/>
        <end position="673"/>
    </location>
</feature>
<dbReference type="InterPro" id="IPR027417">
    <property type="entry name" value="P-loop_NTPase"/>
</dbReference>
<reference evidence="4 5" key="1">
    <citation type="journal article" date="2010" name="Stand. Genomic Sci.">
        <title>Complete genome sequence of Haliangium ochraceum type strain (SMP-2).</title>
        <authorList>
            <consortium name="US DOE Joint Genome Institute (JGI-PGF)"/>
            <person name="Ivanova N."/>
            <person name="Daum C."/>
            <person name="Lang E."/>
            <person name="Abt B."/>
            <person name="Kopitz M."/>
            <person name="Saunders E."/>
            <person name="Lapidus A."/>
            <person name="Lucas S."/>
            <person name="Glavina Del Rio T."/>
            <person name="Nolan M."/>
            <person name="Tice H."/>
            <person name="Copeland A."/>
            <person name="Cheng J.F."/>
            <person name="Chen F."/>
            <person name="Bruce D."/>
            <person name="Goodwin L."/>
            <person name="Pitluck S."/>
            <person name="Mavromatis K."/>
            <person name="Pati A."/>
            <person name="Mikhailova N."/>
            <person name="Chen A."/>
            <person name="Palaniappan K."/>
            <person name="Land M."/>
            <person name="Hauser L."/>
            <person name="Chang Y.J."/>
            <person name="Jeffries C.D."/>
            <person name="Detter J.C."/>
            <person name="Brettin T."/>
            <person name="Rohde M."/>
            <person name="Goker M."/>
            <person name="Bristow J."/>
            <person name="Markowitz V."/>
            <person name="Eisen J.A."/>
            <person name="Hugenholtz P."/>
            <person name="Kyrpides N.C."/>
            <person name="Klenk H.P."/>
        </authorList>
    </citation>
    <scope>NUCLEOTIDE SEQUENCE [LARGE SCALE GENOMIC DNA]</scope>
    <source>
        <strain evidence="5">DSM 14365 / CIP 107738 / JCM 11303 / AJ 13395 / SMP-2</strain>
    </source>
</reference>
<evidence type="ECO:0000313" key="5">
    <source>
        <dbReference type="Proteomes" id="UP000001880"/>
    </source>
</evidence>
<name>D0LMZ8_HALO1</name>
<dbReference type="Gene3D" id="3.40.50.300">
    <property type="entry name" value="P-loop containing nucleotide triphosphate hydrolases"/>
    <property type="match status" value="1"/>
</dbReference>
<keyword evidence="4" id="KW-0067">ATP-binding</keyword>
<evidence type="ECO:0000313" key="4">
    <source>
        <dbReference type="EMBL" id="ACY13369.1"/>
    </source>
</evidence>
<dbReference type="CDD" id="cd18011">
    <property type="entry name" value="DEXDc_RapA"/>
    <property type="match status" value="1"/>
</dbReference>
<dbReference type="PANTHER" id="PTHR45766">
    <property type="entry name" value="DNA ANNEALING HELICASE AND ENDONUCLEASE ZRANB3 FAMILY MEMBER"/>
    <property type="match status" value="1"/>
</dbReference>
<keyword evidence="1" id="KW-0378">Hydrolase</keyword>
<dbReference type="InterPro" id="IPR057342">
    <property type="entry name" value="DEXDc_RapA"/>
</dbReference>
<dbReference type="AlphaFoldDB" id="D0LMZ8"/>
<dbReference type="STRING" id="502025.Hoch_0745"/>
<dbReference type="HOGENOM" id="CLU_009866_1_0_7"/>
<evidence type="ECO:0000259" key="2">
    <source>
        <dbReference type="PROSITE" id="PS51192"/>
    </source>
</evidence>
<dbReference type="Proteomes" id="UP000001880">
    <property type="component" value="Chromosome"/>
</dbReference>
<proteinExistence type="predicted"/>
<dbReference type="PROSITE" id="PS51194">
    <property type="entry name" value="HELICASE_CTER"/>
    <property type="match status" value="1"/>
</dbReference>
<dbReference type="KEGG" id="hoh:Hoch_0745"/>
<keyword evidence="5" id="KW-1185">Reference proteome</keyword>
<dbReference type="EMBL" id="CP001804">
    <property type="protein sequence ID" value="ACY13369.1"/>
    <property type="molecule type" value="Genomic_DNA"/>
</dbReference>
<dbReference type="GO" id="GO:0005524">
    <property type="term" value="F:ATP binding"/>
    <property type="evidence" value="ECO:0007669"/>
    <property type="project" value="InterPro"/>
</dbReference>
<dbReference type="InterPro" id="IPR038718">
    <property type="entry name" value="SNF2-like_sf"/>
</dbReference>
<sequence length="1094" mass="121495">MRAPMLDDLIPGTKVMARGLRWEVVHAEPAGVETRYRLRCLAEALRGFEIDLLSPFESIEPLASEMAPKRAANLVQWRLYHQAFLLEQALGPDALLAAKPGRLEIAPYQLVPLMRVLHLSRPRLLIADGVGLGKTVEAGFILAELIARRRAHRILLVTPPGPLLHKWQSEMRERFGLRFKILDREAVTEIRFQQELGANPFDHESLGLISIDFAKQERVLQDLERTHYDVVVIDEAHHCASLGSAGDREDSLRHRLAEALARRSDGLLLLTATPHDGHDAHFASLVELLDPSLVDGHGALRGEGYRRHVVRRLKRHIRNAETGEPVFREREVTPVAVEFDENSAPQFAAFQKALMSMVAPQLRRAARKRAYGEVLAFLALLKRSVSTASACRNTLQVVAERLGTLAREGAEAAEVRRQRIRTLRDYQKRLDRFGALGPEEEQDQADLEAEDMAAELSNSGAGDLAETLDALRHAARRERRHQRSREDLRSQLEALVDLAEEALAEDPKLAALRRELTAIRAAEPETNVLVYTEYADSQAAVLAELRQAMDTGALTGGLLAISGLDDESTRTLAVRRFQEEDNLILVSTDATAEGLDLHLRCHHLLHLELPYNPNRLEQRNGRIDRFGQRFAPQVRYLYLAGTFEERLLLRLVAKYERQRARLTFVPNTLGPVSSQQESIAVRLLEGLAADDGLTLFSSAGQRVNFDTASTDNPEDSAYQGLLDEVERAFHGFQRAAKTHGWLGDHGLSADQESVDEAARAHGAGDRVGVVDIVAFVLDAVRAESPRGAVSQQLDGTWLLKLAGPWRYGLDDIPGYEPDTGFLRLTTDMDQLHDDVGRPVGYLGRAHPIVRRALDRVRNAQYGGGSGSSDRGVLDRRVSAARGDDAEPALLLTFLGRVQSQAGRALERVLAVRIGRPRKGASAPPEVYLDHADWAHYTDPKRAVPTAGVWDAHFKAWAPACQATAAAAAAQAFAAMASEFLREHRTTLDLELRQLDEWLRQRSRDLSGAPDAGPVRDLFDASEPEAAPAWRTMDDGRERLSAFHGDRANPLPRRAEAESLLRLYEARRADLERRAALDKPAVSPLGMLLLVPARP</sequence>
<organism evidence="4 5">
    <name type="scientific">Haliangium ochraceum (strain DSM 14365 / JCM 11303 / SMP-2)</name>
    <dbReference type="NCBI Taxonomy" id="502025"/>
    <lineage>
        <taxon>Bacteria</taxon>
        <taxon>Pseudomonadati</taxon>
        <taxon>Myxococcota</taxon>
        <taxon>Polyangia</taxon>
        <taxon>Haliangiales</taxon>
        <taxon>Kofleriaceae</taxon>
        <taxon>Haliangium</taxon>
    </lineage>
</organism>
<dbReference type="Pfam" id="PF00271">
    <property type="entry name" value="Helicase_C"/>
    <property type="match status" value="1"/>
</dbReference>
<keyword evidence="4" id="KW-0547">Nucleotide-binding</keyword>
<dbReference type="PROSITE" id="PS51192">
    <property type="entry name" value="HELICASE_ATP_BIND_1"/>
    <property type="match status" value="1"/>
</dbReference>
<evidence type="ECO:0000259" key="3">
    <source>
        <dbReference type="PROSITE" id="PS51194"/>
    </source>
</evidence>
<dbReference type="Gene3D" id="3.40.50.10810">
    <property type="entry name" value="Tandem AAA-ATPase domain"/>
    <property type="match status" value="1"/>
</dbReference>
<dbReference type="SUPFAM" id="SSF52540">
    <property type="entry name" value="P-loop containing nucleoside triphosphate hydrolases"/>
    <property type="match status" value="2"/>
</dbReference>
<dbReference type="InterPro" id="IPR006935">
    <property type="entry name" value="Helicase/UvrB_N"/>
</dbReference>
<dbReference type="Pfam" id="PF04851">
    <property type="entry name" value="ResIII"/>
    <property type="match status" value="1"/>
</dbReference>
<dbReference type="PANTHER" id="PTHR45766:SF6">
    <property type="entry name" value="SWI_SNF-RELATED MATRIX-ASSOCIATED ACTIN-DEPENDENT REGULATOR OF CHROMATIN SUBFAMILY A-LIKE PROTEIN 1"/>
    <property type="match status" value="1"/>
</dbReference>
<dbReference type="GO" id="GO:0016787">
    <property type="term" value="F:hydrolase activity"/>
    <property type="evidence" value="ECO:0007669"/>
    <property type="project" value="UniProtKB-KW"/>
</dbReference>
<protein>
    <submittedName>
        <fullName evidence="4">Helicase domain protein</fullName>
    </submittedName>
</protein>
<feature type="domain" description="Helicase ATP-binding" evidence="2">
    <location>
        <begin position="115"/>
        <end position="292"/>
    </location>
</feature>
<dbReference type="eggNOG" id="COG0553">
    <property type="taxonomic scope" value="Bacteria"/>
</dbReference>
<dbReference type="GO" id="GO:0003677">
    <property type="term" value="F:DNA binding"/>
    <property type="evidence" value="ECO:0007669"/>
    <property type="project" value="InterPro"/>
</dbReference>
<accession>D0LMZ8</accession>
<dbReference type="GO" id="GO:0004386">
    <property type="term" value="F:helicase activity"/>
    <property type="evidence" value="ECO:0007669"/>
    <property type="project" value="UniProtKB-KW"/>
</dbReference>
<evidence type="ECO:0000256" key="1">
    <source>
        <dbReference type="ARBA" id="ARBA00022801"/>
    </source>
</evidence>
<dbReference type="InterPro" id="IPR001650">
    <property type="entry name" value="Helicase_C-like"/>
</dbReference>
<gene>
    <name evidence="4" type="ordered locus">Hoch_0745</name>
</gene>
<dbReference type="SMART" id="SM00487">
    <property type="entry name" value="DEXDc"/>
    <property type="match status" value="1"/>
</dbReference>